<evidence type="ECO:0000256" key="1">
    <source>
        <dbReference type="SAM" id="SignalP"/>
    </source>
</evidence>
<feature type="domain" description="HAT C-terminal dimerisation" evidence="2">
    <location>
        <begin position="3"/>
        <end position="50"/>
    </location>
</feature>
<name>A0A9R1XSR1_LACSA</name>
<evidence type="ECO:0000313" key="4">
    <source>
        <dbReference type="Proteomes" id="UP000235145"/>
    </source>
</evidence>
<feature type="signal peptide" evidence="1">
    <location>
        <begin position="1"/>
        <end position="17"/>
    </location>
</feature>
<keyword evidence="4" id="KW-1185">Reference proteome</keyword>
<protein>
    <recommendedName>
        <fullName evidence="2">HAT C-terminal dimerisation domain-containing protein</fullName>
    </recommendedName>
</protein>
<dbReference type="EMBL" id="NBSK02000001">
    <property type="protein sequence ID" value="KAJ0226075.1"/>
    <property type="molecule type" value="Genomic_DNA"/>
</dbReference>
<dbReference type="PANTHER" id="PTHR23272:SF190">
    <property type="entry name" value="ZINC FINGER, BED-TYPE-RELATED"/>
    <property type="match status" value="1"/>
</dbReference>
<gene>
    <name evidence="3" type="ORF">LSAT_V11C100016260</name>
</gene>
<dbReference type="Proteomes" id="UP000235145">
    <property type="component" value="Unassembled WGS sequence"/>
</dbReference>
<dbReference type="SUPFAM" id="SSF53098">
    <property type="entry name" value="Ribonuclease H-like"/>
    <property type="match status" value="1"/>
</dbReference>
<proteinExistence type="predicted"/>
<dbReference type="PANTHER" id="PTHR23272">
    <property type="entry name" value="BED FINGER-RELATED"/>
    <property type="match status" value="1"/>
</dbReference>
<sequence length="81" mass="9220">MFMLLDLLGIQISTVTFESAFSTSGHIIDTYQTNLSAPIIDVLVCTQDWVRKSKKQIVDNIEDIFKDDDTTKGNKQIHFII</sequence>
<keyword evidence="1" id="KW-0732">Signal</keyword>
<dbReference type="GO" id="GO:0046983">
    <property type="term" value="F:protein dimerization activity"/>
    <property type="evidence" value="ECO:0007669"/>
    <property type="project" value="InterPro"/>
</dbReference>
<evidence type="ECO:0000313" key="3">
    <source>
        <dbReference type="EMBL" id="KAJ0226075.1"/>
    </source>
</evidence>
<dbReference type="InterPro" id="IPR008906">
    <property type="entry name" value="HATC_C_dom"/>
</dbReference>
<dbReference type="Pfam" id="PF05699">
    <property type="entry name" value="Dimer_Tnp_hAT"/>
    <property type="match status" value="1"/>
</dbReference>
<reference evidence="3 4" key="1">
    <citation type="journal article" date="2017" name="Nat. Commun.">
        <title>Genome assembly with in vitro proximity ligation data and whole-genome triplication in lettuce.</title>
        <authorList>
            <person name="Reyes-Chin-Wo S."/>
            <person name="Wang Z."/>
            <person name="Yang X."/>
            <person name="Kozik A."/>
            <person name="Arikit S."/>
            <person name="Song C."/>
            <person name="Xia L."/>
            <person name="Froenicke L."/>
            <person name="Lavelle D.O."/>
            <person name="Truco M.J."/>
            <person name="Xia R."/>
            <person name="Zhu S."/>
            <person name="Xu C."/>
            <person name="Xu H."/>
            <person name="Xu X."/>
            <person name="Cox K."/>
            <person name="Korf I."/>
            <person name="Meyers B.C."/>
            <person name="Michelmore R.W."/>
        </authorList>
    </citation>
    <scope>NUCLEOTIDE SEQUENCE [LARGE SCALE GENOMIC DNA]</scope>
    <source>
        <strain evidence="4">cv. Salinas</strain>
        <tissue evidence="3">Seedlings</tissue>
    </source>
</reference>
<dbReference type="InterPro" id="IPR012337">
    <property type="entry name" value="RNaseH-like_sf"/>
</dbReference>
<comment type="caution">
    <text evidence="3">The sequence shown here is derived from an EMBL/GenBank/DDBJ whole genome shotgun (WGS) entry which is preliminary data.</text>
</comment>
<organism evidence="3 4">
    <name type="scientific">Lactuca sativa</name>
    <name type="common">Garden lettuce</name>
    <dbReference type="NCBI Taxonomy" id="4236"/>
    <lineage>
        <taxon>Eukaryota</taxon>
        <taxon>Viridiplantae</taxon>
        <taxon>Streptophyta</taxon>
        <taxon>Embryophyta</taxon>
        <taxon>Tracheophyta</taxon>
        <taxon>Spermatophyta</taxon>
        <taxon>Magnoliopsida</taxon>
        <taxon>eudicotyledons</taxon>
        <taxon>Gunneridae</taxon>
        <taxon>Pentapetalae</taxon>
        <taxon>asterids</taxon>
        <taxon>campanulids</taxon>
        <taxon>Asterales</taxon>
        <taxon>Asteraceae</taxon>
        <taxon>Cichorioideae</taxon>
        <taxon>Cichorieae</taxon>
        <taxon>Lactucinae</taxon>
        <taxon>Lactuca</taxon>
    </lineage>
</organism>
<feature type="chain" id="PRO_5040336747" description="HAT C-terminal dimerisation domain-containing protein" evidence="1">
    <location>
        <begin position="18"/>
        <end position="81"/>
    </location>
</feature>
<evidence type="ECO:0000259" key="2">
    <source>
        <dbReference type="Pfam" id="PF05699"/>
    </source>
</evidence>
<accession>A0A9R1XSR1</accession>
<dbReference type="AlphaFoldDB" id="A0A9R1XSR1"/>